<accession>A0AAP9RFI1</accession>
<gene>
    <name evidence="2" type="ORF">FF104_09260</name>
</gene>
<feature type="domain" description="Erythromycin biosynthesis protein CIII-like C-terminal" evidence="1">
    <location>
        <begin position="292"/>
        <end position="385"/>
    </location>
</feature>
<dbReference type="SUPFAM" id="SSF53756">
    <property type="entry name" value="UDP-Glycosyltransferase/glycogen phosphorylase"/>
    <property type="match status" value="1"/>
</dbReference>
<dbReference type="RefSeq" id="WP_003427142.1">
    <property type="nucleotide sequence ID" value="NZ_AP019716.1"/>
</dbReference>
<dbReference type="Proteomes" id="UP000515243">
    <property type="component" value="Chromosome 1"/>
</dbReference>
<proteinExistence type="predicted"/>
<dbReference type="Pfam" id="PF06722">
    <property type="entry name" value="EryCIII-like_C"/>
    <property type="match status" value="1"/>
</dbReference>
<dbReference type="PANTHER" id="PTHR48050:SF13">
    <property type="entry name" value="STEROL 3-BETA-GLUCOSYLTRANSFERASE UGT80A2"/>
    <property type="match status" value="1"/>
</dbReference>
<dbReference type="KEGG" id="cbut:ATN24_10595"/>
<name>A0AAP9RFI1_CLOBU</name>
<dbReference type="GO" id="GO:0016757">
    <property type="term" value="F:glycosyltransferase activity"/>
    <property type="evidence" value="ECO:0007669"/>
    <property type="project" value="UniProtKB-ARBA"/>
</dbReference>
<sequence length="408" mass="46411">MKKILFTPGIASIEALGTITRLIAIADEIKKREKDCRIIFRAAGREADYVLSSGYEVVQGYKPKFNIEKLLNQDINSRIKGDLPEPNLSIESLCDVIRLKGIISKEYVQNTFKEEMELVQSFKPDIIFGEFETVMPIVAKKMDIPYFSTGGTASKKDFCYYGFSNKTVYGYEKEYNELLKSLNLKTIDNICELVSGEYYCKKIFIPSIPELEGLEESSKYIYLGSVTPKNFIKSDFNFIKKNPLVYVYLSVGEIKPDVYQKIILDTFKSSEFDVIVTGGGTPQFKSDKNYNNSNVYFMEMVPSDKVIKMADIAIHHGGQNTTVQCIENQVPSIIFPGKHFERYFNAEKASEIGCALNPGIKNFNKEFLLKTCREIIKENTFKENLKIYSDKIKSSGGVIKAVDFILNY</sequence>
<dbReference type="PANTHER" id="PTHR48050">
    <property type="entry name" value="STEROL 3-BETA-GLUCOSYLTRANSFERASE"/>
    <property type="match status" value="1"/>
</dbReference>
<dbReference type="InterPro" id="IPR010610">
    <property type="entry name" value="EryCIII-like_C"/>
</dbReference>
<dbReference type="AlphaFoldDB" id="A0AAP9RFI1"/>
<evidence type="ECO:0000313" key="2">
    <source>
        <dbReference type="EMBL" id="QMW91141.1"/>
    </source>
</evidence>
<reference evidence="2 3" key="1">
    <citation type="submission" date="2019-05" db="EMBL/GenBank/DDBJ databases">
        <authorList>
            <person name="Schori C."/>
            <person name="Ahrens C."/>
        </authorList>
    </citation>
    <scope>NUCLEOTIDE SEQUENCE [LARGE SCALE GENOMIC DNA]</scope>
    <source>
        <strain evidence="2 3">DSM 10702</strain>
    </source>
</reference>
<dbReference type="InterPro" id="IPR050426">
    <property type="entry name" value="Glycosyltransferase_28"/>
</dbReference>
<dbReference type="EMBL" id="CP040626">
    <property type="protein sequence ID" value="QMW91141.1"/>
    <property type="molecule type" value="Genomic_DNA"/>
</dbReference>
<dbReference type="Gene3D" id="3.40.50.2000">
    <property type="entry name" value="Glycogen Phosphorylase B"/>
    <property type="match status" value="2"/>
</dbReference>
<dbReference type="GeneID" id="92944354"/>
<protein>
    <submittedName>
        <fullName evidence="2">Glycosyl transferase</fullName>
    </submittedName>
</protein>
<evidence type="ECO:0000313" key="3">
    <source>
        <dbReference type="Proteomes" id="UP000515243"/>
    </source>
</evidence>
<keyword evidence="2" id="KW-0808">Transferase</keyword>
<organism evidence="2 3">
    <name type="scientific">Clostridium butyricum</name>
    <dbReference type="NCBI Taxonomy" id="1492"/>
    <lineage>
        <taxon>Bacteria</taxon>
        <taxon>Bacillati</taxon>
        <taxon>Bacillota</taxon>
        <taxon>Clostridia</taxon>
        <taxon>Eubacteriales</taxon>
        <taxon>Clostridiaceae</taxon>
        <taxon>Clostridium</taxon>
    </lineage>
</organism>
<evidence type="ECO:0000259" key="1">
    <source>
        <dbReference type="Pfam" id="PF06722"/>
    </source>
</evidence>